<proteinExistence type="predicted"/>
<keyword evidence="1" id="KW-0560">Oxidoreductase</keyword>
<reference evidence="1" key="1">
    <citation type="submission" date="2020-02" db="EMBL/GenBank/DDBJ databases">
        <authorList>
            <person name="Meier V. D."/>
        </authorList>
    </citation>
    <scope>NUCLEOTIDE SEQUENCE</scope>
    <source>
        <strain evidence="1">AVDCRST_MAG84</strain>
    </source>
</reference>
<protein>
    <submittedName>
        <fullName evidence="1">Fatty acid desaturase Delta-9 fatty acid desaturase</fullName>
        <ecNumber evidence="1">1.14.19.1</ecNumber>
    </submittedName>
</protein>
<dbReference type="AlphaFoldDB" id="A0A6J4KRG2"/>
<feature type="non-terminal residue" evidence="1">
    <location>
        <position position="1"/>
    </location>
</feature>
<feature type="non-terminal residue" evidence="1">
    <location>
        <position position="29"/>
    </location>
</feature>
<gene>
    <name evidence="1" type="ORF">AVDCRST_MAG84-942</name>
</gene>
<name>A0A6J4KRG2_9CYAN</name>
<accession>A0A6J4KRG2</accession>
<evidence type="ECO:0000313" key="1">
    <source>
        <dbReference type="EMBL" id="CAA9313487.1"/>
    </source>
</evidence>
<dbReference type="EC" id="1.14.19.1" evidence="1"/>
<organism evidence="1">
    <name type="scientific">uncultured Microcoleus sp</name>
    <dbReference type="NCBI Taxonomy" id="259945"/>
    <lineage>
        <taxon>Bacteria</taxon>
        <taxon>Bacillati</taxon>
        <taxon>Cyanobacteriota</taxon>
        <taxon>Cyanophyceae</taxon>
        <taxon>Oscillatoriophycideae</taxon>
        <taxon>Oscillatoriales</taxon>
        <taxon>Microcoleaceae</taxon>
        <taxon>Microcoleus</taxon>
        <taxon>environmental samples</taxon>
    </lineage>
</organism>
<dbReference type="GO" id="GO:0004768">
    <property type="term" value="F:stearoyl-CoA 9-desaturase activity"/>
    <property type="evidence" value="ECO:0007669"/>
    <property type="project" value="UniProtKB-EC"/>
</dbReference>
<sequence>MVGNRLHLDDNSIAAIAGFGNQSEISRKI</sequence>
<dbReference type="EMBL" id="CADCTZ010000138">
    <property type="protein sequence ID" value="CAA9313487.1"/>
    <property type="molecule type" value="Genomic_DNA"/>
</dbReference>